<dbReference type="AlphaFoldDB" id="A0A5B7IE50"/>
<organism evidence="1 2">
    <name type="scientific">Portunus trituberculatus</name>
    <name type="common">Swimming crab</name>
    <name type="synonym">Neptunus trituberculatus</name>
    <dbReference type="NCBI Taxonomy" id="210409"/>
    <lineage>
        <taxon>Eukaryota</taxon>
        <taxon>Metazoa</taxon>
        <taxon>Ecdysozoa</taxon>
        <taxon>Arthropoda</taxon>
        <taxon>Crustacea</taxon>
        <taxon>Multicrustacea</taxon>
        <taxon>Malacostraca</taxon>
        <taxon>Eumalacostraca</taxon>
        <taxon>Eucarida</taxon>
        <taxon>Decapoda</taxon>
        <taxon>Pleocyemata</taxon>
        <taxon>Brachyura</taxon>
        <taxon>Eubrachyura</taxon>
        <taxon>Portunoidea</taxon>
        <taxon>Portunidae</taxon>
        <taxon>Portuninae</taxon>
        <taxon>Portunus</taxon>
    </lineage>
</organism>
<sequence>MARECGLKFDGWMKSEDVKTMEGLMILWRLDVEQIATVKRVDSVRMTKVVRGLSSTRLKDNTSPKTTVIQ</sequence>
<dbReference type="Proteomes" id="UP000324222">
    <property type="component" value="Unassembled WGS sequence"/>
</dbReference>
<dbReference type="EMBL" id="VSRR010058990">
    <property type="protein sequence ID" value="MPC82152.1"/>
    <property type="molecule type" value="Genomic_DNA"/>
</dbReference>
<comment type="caution">
    <text evidence="1">The sequence shown here is derived from an EMBL/GenBank/DDBJ whole genome shotgun (WGS) entry which is preliminary data.</text>
</comment>
<proteinExistence type="predicted"/>
<accession>A0A5B7IE50</accession>
<reference evidence="1 2" key="1">
    <citation type="submission" date="2019-05" db="EMBL/GenBank/DDBJ databases">
        <title>Another draft genome of Portunus trituberculatus and its Hox gene families provides insights of decapod evolution.</title>
        <authorList>
            <person name="Jeong J.-H."/>
            <person name="Song I."/>
            <person name="Kim S."/>
            <person name="Choi T."/>
            <person name="Kim D."/>
            <person name="Ryu S."/>
            <person name="Kim W."/>
        </authorList>
    </citation>
    <scope>NUCLEOTIDE SEQUENCE [LARGE SCALE GENOMIC DNA]</scope>
    <source>
        <tissue evidence="1">Muscle</tissue>
    </source>
</reference>
<keyword evidence="2" id="KW-1185">Reference proteome</keyword>
<evidence type="ECO:0000313" key="1">
    <source>
        <dbReference type="EMBL" id="MPC82152.1"/>
    </source>
</evidence>
<gene>
    <name evidence="1" type="ORF">E2C01_076798</name>
</gene>
<name>A0A5B7IE50_PORTR</name>
<protein>
    <submittedName>
        <fullName evidence="1">Uncharacterized protein</fullName>
    </submittedName>
</protein>
<evidence type="ECO:0000313" key="2">
    <source>
        <dbReference type="Proteomes" id="UP000324222"/>
    </source>
</evidence>